<evidence type="ECO:0000313" key="2">
    <source>
        <dbReference type="EMBL" id="MFC7233935.1"/>
    </source>
</evidence>
<feature type="transmembrane region" description="Helical" evidence="1">
    <location>
        <begin position="185"/>
        <end position="206"/>
    </location>
</feature>
<feature type="transmembrane region" description="Helical" evidence="1">
    <location>
        <begin position="45"/>
        <end position="69"/>
    </location>
</feature>
<keyword evidence="1" id="KW-1133">Transmembrane helix</keyword>
<feature type="transmembrane region" description="Helical" evidence="1">
    <location>
        <begin position="154"/>
        <end position="173"/>
    </location>
</feature>
<sequence>MNLTFAPEEVRDIAAAWLLLSLAFAFFMIRLSGRALLPDPTTVPPVFLATVFGASVATVGVGFLCHELAHKVVAVHYGQVAAFRADYGMLGLAVLGGLAGFIFAAPGAVHHRGYLTPREHGLIALAGPAVNVALAFAFAPLLLFGGLAGSVGQLGVTINGFLAGFNMIPFGPLDGATVRKWDTGAFAVSFAVCAGLGAVAFLFVGFPF</sequence>
<dbReference type="PANTHER" id="PTHR35864">
    <property type="entry name" value="ZINC METALLOPROTEASE MJ0611-RELATED"/>
    <property type="match status" value="1"/>
</dbReference>
<evidence type="ECO:0000313" key="3">
    <source>
        <dbReference type="Proteomes" id="UP001596398"/>
    </source>
</evidence>
<comment type="caution">
    <text evidence="2">The sequence shown here is derived from an EMBL/GenBank/DDBJ whole genome shotgun (WGS) entry which is preliminary data.</text>
</comment>
<keyword evidence="2" id="KW-0378">Hydrolase</keyword>
<feature type="transmembrane region" description="Helical" evidence="1">
    <location>
        <begin position="121"/>
        <end position="148"/>
    </location>
</feature>
<dbReference type="Proteomes" id="UP001596398">
    <property type="component" value="Unassembled WGS sequence"/>
</dbReference>
<dbReference type="PANTHER" id="PTHR35864:SF1">
    <property type="entry name" value="ZINC METALLOPROTEASE YWHC-RELATED"/>
    <property type="match status" value="1"/>
</dbReference>
<dbReference type="GeneID" id="79265597"/>
<organism evidence="2 3">
    <name type="scientific">Halosegnis marinus</name>
    <dbReference type="NCBI Taxonomy" id="3034023"/>
    <lineage>
        <taxon>Archaea</taxon>
        <taxon>Methanobacteriati</taxon>
        <taxon>Methanobacteriota</taxon>
        <taxon>Stenosarchaea group</taxon>
        <taxon>Halobacteria</taxon>
        <taxon>Halobacteriales</taxon>
        <taxon>Natronomonadaceae</taxon>
        <taxon>Halosegnis</taxon>
    </lineage>
</organism>
<keyword evidence="3" id="KW-1185">Reference proteome</keyword>
<proteinExistence type="predicted"/>
<dbReference type="EMBL" id="JBHTAP010000001">
    <property type="protein sequence ID" value="MFC7233935.1"/>
    <property type="molecule type" value="Genomic_DNA"/>
</dbReference>
<evidence type="ECO:0000256" key="1">
    <source>
        <dbReference type="SAM" id="Phobius"/>
    </source>
</evidence>
<feature type="transmembrane region" description="Helical" evidence="1">
    <location>
        <begin position="13"/>
        <end position="33"/>
    </location>
</feature>
<gene>
    <name evidence="2" type="ORF">ACFQJ4_01260</name>
</gene>
<protein>
    <submittedName>
        <fullName evidence="2">Metalloprotease</fullName>
    </submittedName>
</protein>
<dbReference type="InterPro" id="IPR052348">
    <property type="entry name" value="Metallopeptidase_M50B"/>
</dbReference>
<reference evidence="2 3" key="1">
    <citation type="journal article" date="2019" name="Int. J. Syst. Evol. Microbiol.">
        <title>The Global Catalogue of Microorganisms (GCM) 10K type strain sequencing project: providing services to taxonomists for standard genome sequencing and annotation.</title>
        <authorList>
            <consortium name="The Broad Institute Genomics Platform"/>
            <consortium name="The Broad Institute Genome Sequencing Center for Infectious Disease"/>
            <person name="Wu L."/>
            <person name="Ma J."/>
        </authorList>
    </citation>
    <scope>NUCLEOTIDE SEQUENCE [LARGE SCALE GENOMIC DNA]</scope>
    <source>
        <strain evidence="2 3">DT85</strain>
    </source>
</reference>
<keyword evidence="2" id="KW-0482">Metalloprotease</keyword>
<keyword evidence="2" id="KW-0645">Protease</keyword>
<dbReference type="AlphaFoldDB" id="A0ABD5ZK90"/>
<keyword evidence="1" id="KW-0812">Transmembrane</keyword>
<accession>A0ABD5ZK90</accession>
<keyword evidence="1" id="KW-0472">Membrane</keyword>
<dbReference type="RefSeq" id="WP_276234927.1">
    <property type="nucleotide sequence ID" value="NZ_CP119802.1"/>
</dbReference>
<feature type="transmembrane region" description="Helical" evidence="1">
    <location>
        <begin position="89"/>
        <end position="109"/>
    </location>
</feature>
<dbReference type="GO" id="GO:0008237">
    <property type="term" value="F:metallopeptidase activity"/>
    <property type="evidence" value="ECO:0007669"/>
    <property type="project" value="UniProtKB-KW"/>
</dbReference>
<name>A0ABD5ZK90_9EURY</name>